<reference evidence="3" key="1">
    <citation type="journal article" date="2019" name="Int. J. Syst. Evol. Microbiol.">
        <title>The Global Catalogue of Microorganisms (GCM) 10K type strain sequencing project: providing services to taxonomists for standard genome sequencing and annotation.</title>
        <authorList>
            <consortium name="The Broad Institute Genomics Platform"/>
            <consortium name="The Broad Institute Genome Sequencing Center for Infectious Disease"/>
            <person name="Wu L."/>
            <person name="Ma J."/>
        </authorList>
    </citation>
    <scope>NUCLEOTIDE SEQUENCE [LARGE SCALE GENOMIC DNA]</scope>
    <source>
        <strain evidence="3">JCM 14046</strain>
    </source>
</reference>
<dbReference type="Proteomes" id="UP001501612">
    <property type="component" value="Unassembled WGS sequence"/>
</dbReference>
<evidence type="ECO:0000256" key="1">
    <source>
        <dbReference type="SAM" id="MobiDB-lite"/>
    </source>
</evidence>
<proteinExistence type="predicted"/>
<dbReference type="EMBL" id="BAAAMY010000002">
    <property type="protein sequence ID" value="GAA1909434.1"/>
    <property type="molecule type" value="Genomic_DNA"/>
</dbReference>
<feature type="region of interest" description="Disordered" evidence="1">
    <location>
        <begin position="1"/>
        <end position="36"/>
    </location>
</feature>
<comment type="caution">
    <text evidence="2">The sequence shown here is derived from an EMBL/GenBank/DDBJ whole genome shotgun (WGS) entry which is preliminary data.</text>
</comment>
<name>A0ABP5AEL6_9ACTN</name>
<protein>
    <submittedName>
        <fullName evidence="2">Uncharacterized protein</fullName>
    </submittedName>
</protein>
<feature type="compositionally biased region" description="Polar residues" evidence="1">
    <location>
        <begin position="133"/>
        <end position="142"/>
    </location>
</feature>
<evidence type="ECO:0000313" key="3">
    <source>
        <dbReference type="Proteomes" id="UP001501612"/>
    </source>
</evidence>
<keyword evidence="3" id="KW-1185">Reference proteome</keyword>
<feature type="region of interest" description="Disordered" evidence="1">
    <location>
        <begin position="120"/>
        <end position="155"/>
    </location>
</feature>
<gene>
    <name evidence="2" type="ORF">GCM10009737_08380</name>
</gene>
<accession>A0ABP5AEL6</accession>
<evidence type="ECO:0000313" key="2">
    <source>
        <dbReference type="EMBL" id="GAA1909434.1"/>
    </source>
</evidence>
<organism evidence="2 3">
    <name type="scientific">Nocardioides lentus</name>
    <dbReference type="NCBI Taxonomy" id="338077"/>
    <lineage>
        <taxon>Bacteria</taxon>
        <taxon>Bacillati</taxon>
        <taxon>Actinomycetota</taxon>
        <taxon>Actinomycetes</taxon>
        <taxon>Propionibacteriales</taxon>
        <taxon>Nocardioidaceae</taxon>
        <taxon>Nocardioides</taxon>
    </lineage>
</organism>
<sequence length="324" mass="33744">MTDGPPEVTTTPIEAPSPGFEDLNDGPPSLDGVEPPPEVVESLVDTGIEVNVDAFADITDIPVVSVDWVANGRVWVRFAEAPPTEVATAVRERLQPTAATAADAFARAATAQTAAAAAKTTADSAEAGRLGQKMSTPQTGTSGPRAGLDQRGGRGWVDLHGEDGTRGGMAMLAEALRQVLTITSNTDDVAEASRLVLRSGDGAERSATIFTDLFEVFAPIMARQGLVLPRGPLRLNGLDFGRVDRTTADGQVAIAHTVGQNPIGYAWLIGGHFNYQAGVDSMGVNQLTVGIRNRTDRQLAAGATVSLGYVVLAGERDGGEDSSL</sequence>